<evidence type="ECO:0000256" key="2">
    <source>
        <dbReference type="ARBA" id="ARBA00006656"/>
    </source>
</evidence>
<keyword evidence="7" id="KW-0325">Glycoprotein</keyword>
<dbReference type="InterPro" id="IPR001839">
    <property type="entry name" value="TGF-b_C"/>
</dbReference>
<evidence type="ECO:0000256" key="6">
    <source>
        <dbReference type="ARBA" id="ARBA00023157"/>
    </source>
</evidence>
<reference evidence="11" key="1">
    <citation type="journal article" date="2021" name="Sci. Adv.">
        <title>The American lobster genome reveals insights on longevity, neural, and immune adaptations.</title>
        <authorList>
            <person name="Polinski J.M."/>
            <person name="Zimin A.V."/>
            <person name="Clark K.F."/>
            <person name="Kohn A.B."/>
            <person name="Sadowski N."/>
            <person name="Timp W."/>
            <person name="Ptitsyn A."/>
            <person name="Khanna P."/>
            <person name="Romanova D.Y."/>
            <person name="Williams P."/>
            <person name="Greenwood S.J."/>
            <person name="Moroz L.L."/>
            <person name="Walt D.R."/>
            <person name="Bodnar A.G."/>
        </authorList>
    </citation>
    <scope>NUCLEOTIDE SEQUENCE</scope>
    <source>
        <strain evidence="11">GMGI-L3</strain>
    </source>
</reference>
<evidence type="ECO:0000256" key="4">
    <source>
        <dbReference type="ARBA" id="ARBA00022729"/>
    </source>
</evidence>
<dbReference type="Proteomes" id="UP000747542">
    <property type="component" value="Unassembled WGS sequence"/>
</dbReference>
<dbReference type="GO" id="GO:0008083">
    <property type="term" value="F:growth factor activity"/>
    <property type="evidence" value="ECO:0007669"/>
    <property type="project" value="UniProtKB-KW"/>
</dbReference>
<evidence type="ECO:0000256" key="7">
    <source>
        <dbReference type="ARBA" id="ARBA00023180"/>
    </source>
</evidence>
<dbReference type="PANTHER" id="PTHR11848">
    <property type="entry name" value="TGF-BETA FAMILY"/>
    <property type="match status" value="1"/>
</dbReference>
<dbReference type="PROSITE" id="PS51362">
    <property type="entry name" value="TGF_BETA_2"/>
    <property type="match status" value="1"/>
</dbReference>
<dbReference type="SUPFAM" id="SSF57501">
    <property type="entry name" value="Cystine-knot cytokines"/>
    <property type="match status" value="1"/>
</dbReference>
<name>A0A8J5N3J8_HOMAM</name>
<dbReference type="Gene3D" id="2.10.90.10">
    <property type="entry name" value="Cystine-knot cytokines"/>
    <property type="match status" value="1"/>
</dbReference>
<dbReference type="CDD" id="cd13756">
    <property type="entry name" value="TGF_beta_BMPs_GDFs"/>
    <property type="match status" value="1"/>
</dbReference>
<gene>
    <name evidence="11" type="primary">dpp-L</name>
    <name evidence="11" type="ORF">Hamer_G006927</name>
</gene>
<evidence type="ECO:0000259" key="10">
    <source>
        <dbReference type="PROSITE" id="PS51362"/>
    </source>
</evidence>
<dbReference type="InterPro" id="IPR017948">
    <property type="entry name" value="TGFb_CS"/>
</dbReference>
<comment type="similarity">
    <text evidence="2 8">Belongs to the TGF-beta family.</text>
</comment>
<dbReference type="Pfam" id="PF00019">
    <property type="entry name" value="TGF_beta"/>
    <property type="match status" value="1"/>
</dbReference>
<comment type="subcellular location">
    <subcellularLocation>
        <location evidence="1">Secreted</location>
    </subcellularLocation>
</comment>
<evidence type="ECO:0000313" key="12">
    <source>
        <dbReference type="Proteomes" id="UP000747542"/>
    </source>
</evidence>
<keyword evidence="4" id="KW-0732">Signal</keyword>
<dbReference type="AlphaFoldDB" id="A0A8J5N3J8"/>
<feature type="compositionally biased region" description="Basic and acidic residues" evidence="9">
    <location>
        <begin position="209"/>
        <end position="222"/>
    </location>
</feature>
<organism evidence="11 12">
    <name type="scientific">Homarus americanus</name>
    <name type="common">American lobster</name>
    <dbReference type="NCBI Taxonomy" id="6706"/>
    <lineage>
        <taxon>Eukaryota</taxon>
        <taxon>Metazoa</taxon>
        <taxon>Ecdysozoa</taxon>
        <taxon>Arthropoda</taxon>
        <taxon>Crustacea</taxon>
        <taxon>Multicrustacea</taxon>
        <taxon>Malacostraca</taxon>
        <taxon>Eumalacostraca</taxon>
        <taxon>Eucarida</taxon>
        <taxon>Decapoda</taxon>
        <taxon>Pleocyemata</taxon>
        <taxon>Astacidea</taxon>
        <taxon>Nephropoidea</taxon>
        <taxon>Nephropidae</taxon>
        <taxon>Homarus</taxon>
    </lineage>
</organism>
<dbReference type="InterPro" id="IPR015615">
    <property type="entry name" value="TGF-beta-rel"/>
</dbReference>
<evidence type="ECO:0000313" key="11">
    <source>
        <dbReference type="EMBL" id="KAG7172702.1"/>
    </source>
</evidence>
<dbReference type="PROSITE" id="PS00250">
    <property type="entry name" value="TGF_BETA_1"/>
    <property type="match status" value="1"/>
</dbReference>
<feature type="compositionally biased region" description="Basic and acidic residues" evidence="9">
    <location>
        <begin position="189"/>
        <end position="198"/>
    </location>
</feature>
<proteinExistence type="inferred from homology"/>
<accession>A0A8J5N3J8</accession>
<keyword evidence="3" id="KW-0964">Secreted</keyword>
<protein>
    <submittedName>
        <fullName evidence="11">Decapentaplegic-like</fullName>
    </submittedName>
</protein>
<feature type="region of interest" description="Disordered" evidence="9">
    <location>
        <begin position="108"/>
        <end position="223"/>
    </location>
</feature>
<keyword evidence="5 8" id="KW-0339">Growth factor</keyword>
<dbReference type="GO" id="GO:0005615">
    <property type="term" value="C:extracellular space"/>
    <property type="evidence" value="ECO:0007669"/>
    <property type="project" value="TreeGrafter"/>
</dbReference>
<evidence type="ECO:0000256" key="1">
    <source>
        <dbReference type="ARBA" id="ARBA00004613"/>
    </source>
</evidence>
<evidence type="ECO:0000256" key="3">
    <source>
        <dbReference type="ARBA" id="ARBA00022525"/>
    </source>
</evidence>
<comment type="caution">
    <text evidence="11">The sequence shown here is derived from an EMBL/GenBank/DDBJ whole genome shotgun (WGS) entry which is preliminary data.</text>
</comment>
<evidence type="ECO:0000256" key="9">
    <source>
        <dbReference type="SAM" id="MobiDB-lite"/>
    </source>
</evidence>
<sequence length="511" mass="58375">MYVFHLLFSGMSPAPSPLTAAVSPNAATASPHTATVSPHTAALSPRAAAGRPVPRYMWEMYHLMLSTHDASCSAFYVLFDLRGGDEAEGDLLSAHLYVELSPRHSDAARHTYGKNNHLKNPHNKDEHLKNSHAKRDHFKNSGSNSDLRKDPHSKNNHFSDPRNRRGYPKNRSSNKEHVKINHNNMNRSEIYHSKEKHPQKYPGKNYHLKNPDNKEGRDERPRPTIHAHRKNCRMKYLRHARATEGWTGETTLTLLQVTITHLANSTAPATEVVRVGQDAVFDVTTEVRTWEVGGDYRVTVDVRPLDTGNHPLELHGGEDCDKLMWEVSLMVVREDLDASPSSRISFYPLEAMGKETEEYEEEEEELEKEATMEEEDEEREEEKEESRGRLRRSRLLRRQERGGKKWEGNNRCQRRSLYISFKDIGWDHIISPIGYEAGMCRGECKLPVPEGDSYTNHAFMSVLLHDRWGRGQGACCVPTKLDSLTVMMYNQAGDPVLKNFNKMAARKCECR</sequence>
<feature type="region of interest" description="Disordered" evidence="9">
    <location>
        <begin position="354"/>
        <end position="390"/>
    </location>
</feature>
<keyword evidence="12" id="KW-1185">Reference proteome</keyword>
<dbReference type="InterPro" id="IPR029034">
    <property type="entry name" value="Cystine-knot_cytokine"/>
</dbReference>
<evidence type="ECO:0000256" key="5">
    <source>
        <dbReference type="ARBA" id="ARBA00023030"/>
    </source>
</evidence>
<feature type="domain" description="TGF-beta family profile" evidence="10">
    <location>
        <begin position="389"/>
        <end position="511"/>
    </location>
</feature>
<dbReference type="GO" id="GO:0005125">
    <property type="term" value="F:cytokine activity"/>
    <property type="evidence" value="ECO:0007669"/>
    <property type="project" value="TreeGrafter"/>
</dbReference>
<evidence type="ECO:0000256" key="8">
    <source>
        <dbReference type="RuleBase" id="RU000354"/>
    </source>
</evidence>
<feature type="compositionally biased region" description="Acidic residues" evidence="9">
    <location>
        <begin position="357"/>
        <end position="383"/>
    </location>
</feature>
<keyword evidence="6" id="KW-1015">Disulfide bond</keyword>
<dbReference type="EMBL" id="JAHLQT010010484">
    <property type="protein sequence ID" value="KAG7172702.1"/>
    <property type="molecule type" value="Genomic_DNA"/>
</dbReference>
<dbReference type="SMART" id="SM00204">
    <property type="entry name" value="TGFB"/>
    <property type="match status" value="1"/>
</dbReference>
<dbReference type="FunFam" id="2.10.90.10:FF:000001">
    <property type="entry name" value="Bone morphogenetic protein 4"/>
    <property type="match status" value="1"/>
</dbReference>
<feature type="compositionally biased region" description="Basic and acidic residues" evidence="9">
    <location>
        <begin position="146"/>
        <end position="163"/>
    </location>
</feature>